<keyword evidence="3 6" id="KW-0732">Signal</keyword>
<keyword evidence="2" id="KW-0964">Secreted</keyword>
<accession>Q5Q990</accession>
<protein>
    <submittedName>
        <fullName evidence="7">Putative secreted salivary gland peptide</fullName>
    </submittedName>
</protein>
<name>Q5Q990_IXOSC</name>
<proteinExistence type="evidence at transcript level"/>
<feature type="signal peptide" evidence="6">
    <location>
        <begin position="1"/>
        <end position="22"/>
    </location>
</feature>
<sequence>MIRMVILPLSVVLLTGSVYIHAANPKEDADACSPGLGDYIKRVCSNSGTVLASFSECSYTCNAKKTNGLTSWTKRNLPDGLPCGKCRECCGGSCTAVQFNLENPLTVKSCAK</sequence>
<evidence type="ECO:0000313" key="7">
    <source>
        <dbReference type="EMBL" id="AAV80781.1"/>
    </source>
</evidence>
<evidence type="ECO:0000256" key="5">
    <source>
        <dbReference type="ARBA" id="ARBA00034321"/>
    </source>
</evidence>
<organism evidence="7">
    <name type="scientific">Ixodes scapularis</name>
    <name type="common">Black-legged tick</name>
    <name type="synonym">Deer tick</name>
    <dbReference type="NCBI Taxonomy" id="6945"/>
    <lineage>
        <taxon>Eukaryota</taxon>
        <taxon>Metazoa</taxon>
        <taxon>Ecdysozoa</taxon>
        <taxon>Arthropoda</taxon>
        <taxon>Chelicerata</taxon>
        <taxon>Arachnida</taxon>
        <taxon>Acari</taxon>
        <taxon>Parasitiformes</taxon>
        <taxon>Ixodida</taxon>
        <taxon>Ixodoidea</taxon>
        <taxon>Ixodidae</taxon>
        <taxon>Ixodinae</taxon>
        <taxon>Ixodes</taxon>
    </lineage>
</organism>
<evidence type="ECO:0000256" key="3">
    <source>
        <dbReference type="ARBA" id="ARBA00022729"/>
    </source>
</evidence>
<reference evidence="7" key="1">
    <citation type="submission" date="2004-10" db="EMBL/GenBank/DDBJ databases">
        <title>The expression of Ixodes scapularis salivary gland proteins 18 to 24 hours after attachment.</title>
        <authorList>
            <person name="Alarcon-Chaidez F.J."/>
            <person name="Lambson B.E."/>
            <person name="Wikel S.K."/>
        </authorList>
    </citation>
    <scope>NUCLEOTIDE SEQUENCE</scope>
    <source>
        <tissue evidence="7">Salivary gland</tissue>
    </source>
</reference>
<dbReference type="VEuPathDB" id="VectorBase:ISCP_022512"/>
<evidence type="ECO:0000256" key="6">
    <source>
        <dbReference type="SAM" id="SignalP"/>
    </source>
</evidence>
<dbReference type="GO" id="GO:0005576">
    <property type="term" value="C:extracellular region"/>
    <property type="evidence" value="ECO:0007669"/>
    <property type="project" value="UniProtKB-SubCell"/>
</dbReference>
<feature type="chain" id="PRO_5004260424" evidence="6">
    <location>
        <begin position="23"/>
        <end position="112"/>
    </location>
</feature>
<dbReference type="EMBL" id="AY775814">
    <property type="protein sequence ID" value="AAV80781.1"/>
    <property type="molecule type" value="mRNA"/>
</dbReference>
<dbReference type="VEuPathDB" id="VectorBase:ISCI012372"/>
<dbReference type="AlphaFoldDB" id="Q5Q990"/>
<comment type="subcellular location">
    <subcellularLocation>
        <location evidence="1">Secreted</location>
    </subcellularLocation>
</comment>
<comment type="similarity">
    <text evidence="5">Belongs to the salp15 family.</text>
</comment>
<dbReference type="VEuPathDB" id="VectorBase:ISCW011931"/>
<keyword evidence="4" id="KW-0325">Glycoprotein</keyword>
<dbReference type="InterPro" id="IPR021971">
    <property type="entry name" value="Salp15"/>
</dbReference>
<evidence type="ECO:0000256" key="4">
    <source>
        <dbReference type="ARBA" id="ARBA00023180"/>
    </source>
</evidence>
<evidence type="ECO:0000256" key="1">
    <source>
        <dbReference type="ARBA" id="ARBA00004613"/>
    </source>
</evidence>
<evidence type="ECO:0000256" key="2">
    <source>
        <dbReference type="ARBA" id="ARBA00022525"/>
    </source>
</evidence>
<dbReference type="Pfam" id="PF12115">
    <property type="entry name" value="Salp15"/>
    <property type="match status" value="1"/>
</dbReference>